<dbReference type="Pfam" id="PF15306">
    <property type="entry name" value="LIN37"/>
    <property type="match status" value="1"/>
</dbReference>
<evidence type="ECO:0000313" key="2">
    <source>
        <dbReference type="EMBL" id="AEY61905.1"/>
    </source>
</evidence>
<dbReference type="InterPro" id="IPR028226">
    <property type="entry name" value="LIN37"/>
</dbReference>
<dbReference type="GO" id="GO:0031523">
    <property type="term" value="C:Myb complex"/>
    <property type="evidence" value="ECO:0007669"/>
    <property type="project" value="TreeGrafter"/>
</dbReference>
<dbReference type="PANTHER" id="PTHR31336">
    <property type="entry name" value="LIN37 HOMOLOG"/>
    <property type="match status" value="1"/>
</dbReference>
<gene>
    <name evidence="2" type="ORF">ACCB14536</name>
</gene>
<dbReference type="PANTHER" id="PTHR31336:SF3">
    <property type="entry name" value="PROTEIN LIN-37 HOMOLOG"/>
    <property type="match status" value="1"/>
</dbReference>
<name>V9ILF7_APICE</name>
<dbReference type="GO" id="GO:0017053">
    <property type="term" value="C:transcription repressor complex"/>
    <property type="evidence" value="ECO:0007669"/>
    <property type="project" value="InterPro"/>
</dbReference>
<proteinExistence type="evidence at transcript level"/>
<protein>
    <submittedName>
        <fullName evidence="2">Protein lin-37</fullName>
    </submittedName>
</protein>
<feature type="region of interest" description="Disordered" evidence="1">
    <location>
        <begin position="45"/>
        <end position="67"/>
    </location>
</feature>
<organism evidence="2">
    <name type="scientific">Apis cerana</name>
    <name type="common">Indian honeybee</name>
    <dbReference type="NCBI Taxonomy" id="7461"/>
    <lineage>
        <taxon>Eukaryota</taxon>
        <taxon>Metazoa</taxon>
        <taxon>Ecdysozoa</taxon>
        <taxon>Arthropoda</taxon>
        <taxon>Hexapoda</taxon>
        <taxon>Insecta</taxon>
        <taxon>Pterygota</taxon>
        <taxon>Neoptera</taxon>
        <taxon>Endopterygota</taxon>
        <taxon>Hymenoptera</taxon>
        <taxon>Apocrita</taxon>
        <taxon>Aculeata</taxon>
        <taxon>Apoidea</taxon>
        <taxon>Anthophila</taxon>
        <taxon>Apidae</taxon>
        <taxon>Apis</taxon>
    </lineage>
</organism>
<dbReference type="EMBL" id="JR053315">
    <property type="protein sequence ID" value="AEY61905.1"/>
    <property type="molecule type" value="mRNA"/>
</dbReference>
<accession>V9ILF7</accession>
<feature type="compositionally biased region" description="Low complexity" evidence="1">
    <location>
        <begin position="49"/>
        <end position="63"/>
    </location>
</feature>
<reference evidence="2" key="1">
    <citation type="submission" date="2011-11" db="EMBL/GenBank/DDBJ databases">
        <title>Decoding the brain transcriptome of the Eastern honeybee (Apis cerana) based on pyrosequencing.</title>
        <authorList>
            <person name="Sun L."/>
            <person name="Zheng H."/>
            <person name="Wang Y."/>
            <person name="Xie X."/>
            <person name="Zhu Y."/>
            <person name="Gu W."/>
            <person name="Wang S."/>
        </authorList>
    </citation>
    <scope>NUCLEOTIDE SEQUENCE</scope>
    <source>
        <tissue evidence="2">Brain</tissue>
    </source>
</reference>
<sequence length="164" mass="18947">MGKKRNNQSPSVPIPGRVKVEIKDELGDSDVLVARDRLKGALRELLQHSDTGSSADSSEESSTQDYKHQIKKIDNIYRTKSMGFQQPRKVRRRRQVQMDTAFHHTYVMKLFDRSVDLAQFQEDTPLYPICRAWMANQPRNPNLVPKIRSPSPEILNEVNIVIIY</sequence>
<dbReference type="GO" id="GO:0000122">
    <property type="term" value="P:negative regulation of transcription by RNA polymerase II"/>
    <property type="evidence" value="ECO:0007669"/>
    <property type="project" value="TreeGrafter"/>
</dbReference>
<dbReference type="AlphaFoldDB" id="V9ILF7"/>
<evidence type="ECO:0000256" key="1">
    <source>
        <dbReference type="SAM" id="MobiDB-lite"/>
    </source>
</evidence>